<dbReference type="GO" id="GO:0045944">
    <property type="term" value="P:positive regulation of transcription by RNA polymerase II"/>
    <property type="evidence" value="ECO:0007669"/>
    <property type="project" value="TreeGrafter"/>
</dbReference>
<sequence>MPAGGRGGGGGRPAATAARGQVPAAESKRAGGRGSSSSLTSPGAAPHGSARPPPHPSPGPAPLLRCFDPGLPPPGPGARCPPLSPKKRSGRRAEPGADRFIGLACRPQMCRPPSRRRSRPPWGHPKRQRPRPVPSPSRPVPIAPSHGAQSHGAGEGDTGGDLPRSAGSPLGMPRGCETSLKIRQSDVEPLDASGRCCCRAGAVRRSPPQLPAVSQGRARCHPAWYGDERPSCVTKQGATTPPSSAPWGHRSLQLAEEAQQRPVEVPRLVQVAGMASARQHDHTVPGEVPEAVQGLVAQAGVPVTVQDQGGRLKKRGERRDVREGDANPYPSPQEAAGLRKAEGGQSPAPPEPWPSTCPHGHLVKAYVPVAPICTDKFPVEQYAQIKTPTLIVYGDQDVELGQASLNNLRHLPEHQVLVLQGAGHACYLDKPEEWHRGLLAFLQQLE</sequence>
<organism evidence="6 7">
    <name type="scientific">Anser brachyrhynchus</name>
    <name type="common">Pink-footed goose</name>
    <dbReference type="NCBI Taxonomy" id="132585"/>
    <lineage>
        <taxon>Eukaryota</taxon>
        <taxon>Metazoa</taxon>
        <taxon>Chordata</taxon>
        <taxon>Craniata</taxon>
        <taxon>Vertebrata</taxon>
        <taxon>Euteleostomi</taxon>
        <taxon>Archelosauria</taxon>
        <taxon>Archosauria</taxon>
        <taxon>Dinosauria</taxon>
        <taxon>Saurischia</taxon>
        <taxon>Theropoda</taxon>
        <taxon>Coelurosauria</taxon>
        <taxon>Aves</taxon>
        <taxon>Neognathae</taxon>
        <taxon>Galloanserae</taxon>
        <taxon>Anseriformes</taxon>
        <taxon>Anatidae</taxon>
        <taxon>Anserinae</taxon>
        <taxon>Anser</taxon>
    </lineage>
</organism>
<dbReference type="GO" id="GO:0016746">
    <property type="term" value="F:acyltransferase activity"/>
    <property type="evidence" value="ECO:0007669"/>
    <property type="project" value="UniProtKB-KW"/>
</dbReference>
<dbReference type="GO" id="GO:0005737">
    <property type="term" value="C:cytoplasm"/>
    <property type="evidence" value="ECO:0007669"/>
    <property type="project" value="UniProtKB-SubCell"/>
</dbReference>
<evidence type="ECO:0000256" key="1">
    <source>
        <dbReference type="ARBA" id="ARBA00004496"/>
    </source>
</evidence>
<evidence type="ECO:0000256" key="3">
    <source>
        <dbReference type="ARBA" id="ARBA00022679"/>
    </source>
</evidence>
<feature type="compositionally biased region" description="Low complexity" evidence="5">
    <location>
        <begin position="35"/>
        <end position="50"/>
    </location>
</feature>
<dbReference type="InterPro" id="IPR029058">
    <property type="entry name" value="AB_hydrolase_fold"/>
</dbReference>
<dbReference type="AlphaFoldDB" id="A0A8B9C6I1"/>
<evidence type="ECO:0000313" key="7">
    <source>
        <dbReference type="Proteomes" id="UP000694426"/>
    </source>
</evidence>
<gene>
    <name evidence="6" type="primary">ABHD14B</name>
</gene>
<dbReference type="GeneTree" id="ENSGT00940000159388"/>
<keyword evidence="7" id="KW-1185">Reference proteome</keyword>
<feature type="compositionally biased region" description="Pro residues" evidence="5">
    <location>
        <begin position="131"/>
        <end position="142"/>
    </location>
</feature>
<reference evidence="6" key="1">
    <citation type="submission" date="2025-08" db="UniProtKB">
        <authorList>
            <consortium name="Ensembl"/>
        </authorList>
    </citation>
    <scope>IDENTIFICATION</scope>
</reference>
<dbReference type="PANTHER" id="PTHR46197">
    <property type="entry name" value="PROTEIN ABHD14B-LIKE"/>
    <property type="match status" value="1"/>
</dbReference>
<reference evidence="6" key="2">
    <citation type="submission" date="2025-09" db="UniProtKB">
        <authorList>
            <consortium name="Ensembl"/>
        </authorList>
    </citation>
    <scope>IDENTIFICATION</scope>
</reference>
<keyword evidence="4" id="KW-0012">Acyltransferase</keyword>
<evidence type="ECO:0000256" key="5">
    <source>
        <dbReference type="SAM" id="MobiDB-lite"/>
    </source>
</evidence>
<protein>
    <submittedName>
        <fullName evidence="6">Abhydrolase domain containing 14B</fullName>
    </submittedName>
</protein>
<evidence type="ECO:0000256" key="4">
    <source>
        <dbReference type="ARBA" id="ARBA00023315"/>
    </source>
</evidence>
<name>A0A8B9C6I1_9AVES</name>
<dbReference type="GO" id="GO:0016787">
    <property type="term" value="F:hydrolase activity"/>
    <property type="evidence" value="ECO:0007669"/>
    <property type="project" value="TreeGrafter"/>
</dbReference>
<evidence type="ECO:0000313" key="6">
    <source>
        <dbReference type="Ensembl" id="ENSABRP00000015295.1"/>
    </source>
</evidence>
<comment type="subcellular location">
    <subcellularLocation>
        <location evidence="1">Cytoplasm</location>
    </subcellularLocation>
</comment>
<dbReference type="Proteomes" id="UP000694426">
    <property type="component" value="Unplaced"/>
</dbReference>
<dbReference type="Gene3D" id="3.40.50.1820">
    <property type="entry name" value="alpha/beta hydrolase"/>
    <property type="match status" value="1"/>
</dbReference>
<dbReference type="PANTHER" id="PTHR46197:SF2">
    <property type="entry name" value="PROTEIN-LYSINE DEACYLASE ABHD14B-RELATED"/>
    <property type="match status" value="1"/>
</dbReference>
<feature type="region of interest" description="Disordered" evidence="5">
    <location>
        <begin position="301"/>
        <end position="356"/>
    </location>
</feature>
<keyword evidence="3" id="KW-0808">Transferase</keyword>
<feature type="region of interest" description="Disordered" evidence="5">
    <location>
        <begin position="1"/>
        <end position="179"/>
    </location>
</feature>
<feature type="compositionally biased region" description="Gly residues" evidence="5">
    <location>
        <begin position="1"/>
        <end position="12"/>
    </location>
</feature>
<keyword evidence="2" id="KW-0963">Cytoplasm</keyword>
<dbReference type="Ensembl" id="ENSABRT00000021822.1">
    <property type="protein sequence ID" value="ENSABRP00000015295.1"/>
    <property type="gene ID" value="ENSABRG00000013461.1"/>
</dbReference>
<dbReference type="SUPFAM" id="SSF53474">
    <property type="entry name" value="alpha/beta-Hydrolases"/>
    <property type="match status" value="1"/>
</dbReference>
<evidence type="ECO:0000256" key="2">
    <source>
        <dbReference type="ARBA" id="ARBA00022490"/>
    </source>
</evidence>
<proteinExistence type="predicted"/>
<feature type="compositionally biased region" description="Pro residues" evidence="5">
    <location>
        <begin position="51"/>
        <end position="61"/>
    </location>
</feature>
<feature type="compositionally biased region" description="Basic residues" evidence="5">
    <location>
        <begin position="113"/>
        <end position="130"/>
    </location>
</feature>
<accession>A0A8B9C6I1</accession>